<evidence type="ECO:0000256" key="8">
    <source>
        <dbReference type="ARBA" id="ARBA00030520"/>
    </source>
</evidence>
<dbReference type="InterPro" id="IPR002300">
    <property type="entry name" value="aa-tRNA-synth_Ia"/>
</dbReference>
<evidence type="ECO:0000259" key="9">
    <source>
        <dbReference type="Pfam" id="PF00133"/>
    </source>
</evidence>
<dbReference type="GO" id="GO:0004823">
    <property type="term" value="F:leucine-tRNA ligase activity"/>
    <property type="evidence" value="ECO:0007669"/>
    <property type="project" value="UniProtKB-EC"/>
</dbReference>
<reference evidence="10" key="2">
    <citation type="journal article" date="2014" name="ISME J.">
        <title>Microbial stratification in low pH oxic and suboxic macroscopic growths along an acid mine drainage.</title>
        <authorList>
            <person name="Mendez-Garcia C."/>
            <person name="Mesa V."/>
            <person name="Sprenger R.R."/>
            <person name="Richter M."/>
            <person name="Diez M.S."/>
            <person name="Solano J."/>
            <person name="Bargiela R."/>
            <person name="Golyshina O.V."/>
            <person name="Manteca A."/>
            <person name="Ramos J.L."/>
            <person name="Gallego J.R."/>
            <person name="Llorente I."/>
            <person name="Martins Dos Santos V.A."/>
            <person name="Jensen O.N."/>
            <person name="Pelaez A.I."/>
            <person name="Sanchez J."/>
            <person name="Ferrer M."/>
        </authorList>
    </citation>
    <scope>NUCLEOTIDE SEQUENCE</scope>
</reference>
<keyword evidence="3" id="KW-0436">Ligase</keyword>
<evidence type="ECO:0000256" key="3">
    <source>
        <dbReference type="ARBA" id="ARBA00022598"/>
    </source>
</evidence>
<dbReference type="PANTHER" id="PTHR45794:SF1">
    <property type="entry name" value="LEUCINE--TRNA LIGASE, CYTOPLASMIC"/>
    <property type="match status" value="1"/>
</dbReference>
<dbReference type="InterPro" id="IPR001412">
    <property type="entry name" value="aa-tRNA-synth_I_CS"/>
</dbReference>
<protein>
    <recommendedName>
        <fullName evidence="2">leucine--tRNA ligase</fullName>
        <ecNumber evidence="2">6.1.1.4</ecNumber>
    </recommendedName>
    <alternativeName>
        <fullName evidence="8">Leucyl-tRNA synthetase</fullName>
    </alternativeName>
</protein>
<dbReference type="InterPro" id="IPR004493">
    <property type="entry name" value="Leu-tRNA-synth_Ia_arc/euk"/>
</dbReference>
<accession>T1CU66</accession>
<dbReference type="GO" id="GO:0005524">
    <property type="term" value="F:ATP binding"/>
    <property type="evidence" value="ECO:0007669"/>
    <property type="project" value="UniProtKB-KW"/>
</dbReference>
<name>T1CU66_9ZZZZ</name>
<comment type="caution">
    <text evidence="10">The sequence shown here is derived from an EMBL/GenBank/DDBJ whole genome shotgun (WGS) entry which is preliminary data.</text>
</comment>
<dbReference type="PROSITE" id="PS00178">
    <property type="entry name" value="AA_TRNA_LIGASE_I"/>
    <property type="match status" value="1"/>
</dbReference>
<keyword evidence="6" id="KW-0648">Protein biosynthesis</keyword>
<feature type="domain" description="Aminoacyl-tRNA synthetase class Ia" evidence="9">
    <location>
        <begin position="9"/>
        <end position="171"/>
    </location>
</feature>
<evidence type="ECO:0000256" key="6">
    <source>
        <dbReference type="ARBA" id="ARBA00022917"/>
    </source>
</evidence>
<evidence type="ECO:0000256" key="1">
    <source>
        <dbReference type="ARBA" id="ARBA00005594"/>
    </source>
</evidence>
<evidence type="ECO:0000313" key="10">
    <source>
        <dbReference type="EMBL" id="EQD73175.1"/>
    </source>
</evidence>
<keyword evidence="5" id="KW-0067">ATP-binding</keyword>
<dbReference type="PANTHER" id="PTHR45794">
    <property type="entry name" value="LEUCYL-TRNA SYNTHETASE"/>
    <property type="match status" value="1"/>
</dbReference>
<dbReference type="InterPro" id="IPR014729">
    <property type="entry name" value="Rossmann-like_a/b/a_fold"/>
</dbReference>
<proteinExistence type="inferred from homology"/>
<dbReference type="GO" id="GO:0002161">
    <property type="term" value="F:aminoacyl-tRNA deacylase activity"/>
    <property type="evidence" value="ECO:0007669"/>
    <property type="project" value="InterPro"/>
</dbReference>
<dbReference type="SUPFAM" id="SSF52374">
    <property type="entry name" value="Nucleotidylyl transferase"/>
    <property type="match status" value="1"/>
</dbReference>
<keyword evidence="4" id="KW-0547">Nucleotide-binding</keyword>
<dbReference type="EMBL" id="AUZY01002063">
    <property type="protein sequence ID" value="EQD73175.1"/>
    <property type="molecule type" value="Genomic_DNA"/>
</dbReference>
<dbReference type="Pfam" id="PF00133">
    <property type="entry name" value="tRNA-synt_1"/>
    <property type="match status" value="1"/>
</dbReference>
<comment type="similarity">
    <text evidence="1">Belongs to the class-I aminoacyl-tRNA synthetase family.</text>
</comment>
<dbReference type="SUPFAM" id="SSF50677">
    <property type="entry name" value="ValRS/IleRS/LeuRS editing domain"/>
    <property type="match status" value="1"/>
</dbReference>
<evidence type="ECO:0000256" key="7">
    <source>
        <dbReference type="ARBA" id="ARBA00023146"/>
    </source>
</evidence>
<dbReference type="AlphaFoldDB" id="T1CU66"/>
<gene>
    <name evidence="10" type="ORF">B1B_03358</name>
</gene>
<evidence type="ECO:0000256" key="2">
    <source>
        <dbReference type="ARBA" id="ARBA00013164"/>
    </source>
</evidence>
<dbReference type="InterPro" id="IPR009008">
    <property type="entry name" value="Val/Leu/Ile-tRNA-synth_edit"/>
</dbReference>
<sequence>MESERAAHWQEEWQRAGLATARRDPDRAKYYAIVAYPGPSGFLHVGHLRGIVYADAFHRFHRMLGEQVFFPAGVHASGLPAVTYAQKVKDRNPTTVHELEQNGIPSADWPKLEDPEFAARFLGAQYLDVYRRVGVLVDEKAHLTTVDDDYRAFIRWQFDRLRDRDALVQKTHYSAVCPVCGPVAVDPSETDLSAGGTAEIIRYTTVPFRLQDGRILLAATLRPETIYGVTNLWIPLHDPLVSWTNEGPTYLVSRAGAERLVEQRRGPHRP</sequence>
<reference evidence="10" key="1">
    <citation type="submission" date="2013-08" db="EMBL/GenBank/DDBJ databases">
        <authorList>
            <person name="Mendez C."/>
            <person name="Richter M."/>
            <person name="Ferrer M."/>
            <person name="Sanchez J."/>
        </authorList>
    </citation>
    <scope>NUCLEOTIDE SEQUENCE</scope>
</reference>
<evidence type="ECO:0000256" key="5">
    <source>
        <dbReference type="ARBA" id="ARBA00022840"/>
    </source>
</evidence>
<organism evidence="10">
    <name type="scientific">mine drainage metagenome</name>
    <dbReference type="NCBI Taxonomy" id="410659"/>
    <lineage>
        <taxon>unclassified sequences</taxon>
        <taxon>metagenomes</taxon>
        <taxon>ecological metagenomes</taxon>
    </lineage>
</organism>
<evidence type="ECO:0000256" key="4">
    <source>
        <dbReference type="ARBA" id="ARBA00022741"/>
    </source>
</evidence>
<dbReference type="Gene3D" id="3.90.740.10">
    <property type="entry name" value="Valyl/Leucyl/Isoleucyl-tRNA synthetase, editing domain"/>
    <property type="match status" value="1"/>
</dbReference>
<dbReference type="GO" id="GO:0006429">
    <property type="term" value="P:leucyl-tRNA aminoacylation"/>
    <property type="evidence" value="ECO:0007669"/>
    <property type="project" value="InterPro"/>
</dbReference>
<keyword evidence="7 10" id="KW-0030">Aminoacyl-tRNA synthetase</keyword>
<dbReference type="EC" id="6.1.1.4" evidence="2"/>
<dbReference type="Gene3D" id="3.40.50.620">
    <property type="entry name" value="HUPs"/>
    <property type="match status" value="1"/>
</dbReference>